<gene>
    <name evidence="1" type="ORF">GDO54_015767</name>
</gene>
<comment type="caution">
    <text evidence="1">The sequence shown here is derived from an EMBL/GenBank/DDBJ whole genome shotgun (WGS) entry which is preliminary data.</text>
</comment>
<evidence type="ECO:0000313" key="1">
    <source>
        <dbReference type="EMBL" id="DBA20026.1"/>
    </source>
</evidence>
<keyword evidence="2" id="KW-1185">Reference proteome</keyword>
<dbReference type="AlphaFoldDB" id="A0AAV2ZP22"/>
<dbReference type="Proteomes" id="UP001181693">
    <property type="component" value="Unassembled WGS sequence"/>
</dbReference>
<evidence type="ECO:0008006" key="3">
    <source>
        <dbReference type="Google" id="ProtNLM"/>
    </source>
</evidence>
<organism evidence="1 2">
    <name type="scientific">Pyxicephalus adspersus</name>
    <name type="common">African bullfrog</name>
    <dbReference type="NCBI Taxonomy" id="30357"/>
    <lineage>
        <taxon>Eukaryota</taxon>
        <taxon>Metazoa</taxon>
        <taxon>Chordata</taxon>
        <taxon>Craniata</taxon>
        <taxon>Vertebrata</taxon>
        <taxon>Euteleostomi</taxon>
        <taxon>Amphibia</taxon>
        <taxon>Batrachia</taxon>
        <taxon>Anura</taxon>
        <taxon>Neobatrachia</taxon>
        <taxon>Ranoidea</taxon>
        <taxon>Pyxicephalidae</taxon>
        <taxon>Pyxicephalinae</taxon>
        <taxon>Pyxicephalus</taxon>
    </lineage>
</organism>
<protein>
    <recommendedName>
        <fullName evidence="3">Secreted protein</fullName>
    </recommendedName>
</protein>
<accession>A0AAV2ZP22</accession>
<dbReference type="EMBL" id="DYDO01000008">
    <property type="protein sequence ID" value="DBA20026.1"/>
    <property type="molecule type" value="Genomic_DNA"/>
</dbReference>
<evidence type="ECO:0000313" key="2">
    <source>
        <dbReference type="Proteomes" id="UP001181693"/>
    </source>
</evidence>
<name>A0AAV2ZP22_PYXAD</name>
<sequence>MLWFSTLQRLSASNISCARPLSFSSRASKLLEALGCSFSMVSRSSDIGGSRGGILFNDTLSMKADSRLEVDGKSTKLGQSSVPSRMDSLTISSIKESCSFAMTAPRTLVALLESFFVTFTQLSRTSVTLSLLKSFVFSVNIQVFLSN</sequence>
<proteinExistence type="predicted"/>
<reference evidence="1" key="1">
    <citation type="thesis" date="2020" institute="ProQuest LLC" country="789 East Eisenhower Parkway, Ann Arbor, MI, USA">
        <title>Comparative Genomics and Chromosome Evolution.</title>
        <authorList>
            <person name="Mudd A.B."/>
        </authorList>
    </citation>
    <scope>NUCLEOTIDE SEQUENCE</scope>
    <source>
        <strain evidence="1">1538</strain>
        <tissue evidence="1">Blood</tissue>
    </source>
</reference>